<dbReference type="SUPFAM" id="SSF81383">
    <property type="entry name" value="F-box domain"/>
    <property type="match status" value="1"/>
</dbReference>
<dbReference type="AlphaFoldDB" id="A0A2P6NC87"/>
<comment type="caution">
    <text evidence="3">The sequence shown here is derived from an EMBL/GenBank/DDBJ whole genome shotgun (WGS) entry which is preliminary data.</text>
</comment>
<sequence length="256" mass="29353">MGNANTSQSRINFNLLGSDVIRCILKQLPYDDLLPASRVCKLWKNLVAEFYGPDRMIGDTLPLQLAVDTKNVRWANQLLNDKMTVKNQAIFLKAFSLEDMQDVFLDHFDLPWTAEITARVINIGCFHAWKKGYRAALDHGDRQVIFKSFVHVAEKDWKDHIKLYLKSKTFDTIHWDEYSIIRGSINLPTFSKRDRELIDGRRCGTAEVGPIVRVDSPTLDDVVRQPQPATWQHHDYGTDTGSSLSRSSSTDEIQWS</sequence>
<gene>
    <name evidence="3" type="ORF">PROFUN_10904</name>
</gene>
<protein>
    <recommendedName>
        <fullName evidence="2">F-box domain-containing protein</fullName>
    </recommendedName>
</protein>
<dbReference type="EMBL" id="MDYQ01000122">
    <property type="protein sequence ID" value="PRP81542.1"/>
    <property type="molecule type" value="Genomic_DNA"/>
</dbReference>
<dbReference type="PROSITE" id="PS50181">
    <property type="entry name" value="FBOX"/>
    <property type="match status" value="1"/>
</dbReference>
<proteinExistence type="predicted"/>
<feature type="region of interest" description="Disordered" evidence="1">
    <location>
        <begin position="227"/>
        <end position="256"/>
    </location>
</feature>
<name>A0A2P6NC87_9EUKA</name>
<feature type="domain" description="F-box" evidence="2">
    <location>
        <begin position="10"/>
        <end position="60"/>
    </location>
</feature>
<evidence type="ECO:0000256" key="1">
    <source>
        <dbReference type="SAM" id="MobiDB-lite"/>
    </source>
</evidence>
<dbReference type="InterPro" id="IPR001810">
    <property type="entry name" value="F-box_dom"/>
</dbReference>
<dbReference type="CDD" id="cd09917">
    <property type="entry name" value="F-box_SF"/>
    <property type="match status" value="1"/>
</dbReference>
<reference evidence="3 4" key="1">
    <citation type="journal article" date="2018" name="Genome Biol. Evol.">
        <title>Multiple Roots of Fruiting Body Formation in Amoebozoa.</title>
        <authorList>
            <person name="Hillmann F."/>
            <person name="Forbes G."/>
            <person name="Novohradska S."/>
            <person name="Ferling I."/>
            <person name="Riege K."/>
            <person name="Groth M."/>
            <person name="Westermann M."/>
            <person name="Marz M."/>
            <person name="Spaller T."/>
            <person name="Winckler T."/>
            <person name="Schaap P."/>
            <person name="Glockner G."/>
        </authorList>
    </citation>
    <scope>NUCLEOTIDE SEQUENCE [LARGE SCALE GENOMIC DNA]</scope>
    <source>
        <strain evidence="3 4">Jena</strain>
    </source>
</reference>
<organism evidence="3 4">
    <name type="scientific">Planoprotostelium fungivorum</name>
    <dbReference type="NCBI Taxonomy" id="1890364"/>
    <lineage>
        <taxon>Eukaryota</taxon>
        <taxon>Amoebozoa</taxon>
        <taxon>Evosea</taxon>
        <taxon>Variosea</taxon>
        <taxon>Cavosteliida</taxon>
        <taxon>Cavosteliaceae</taxon>
        <taxon>Planoprotostelium</taxon>
    </lineage>
</organism>
<dbReference type="Gene3D" id="1.20.1280.50">
    <property type="match status" value="1"/>
</dbReference>
<evidence type="ECO:0000313" key="3">
    <source>
        <dbReference type="EMBL" id="PRP81542.1"/>
    </source>
</evidence>
<evidence type="ECO:0000313" key="4">
    <source>
        <dbReference type="Proteomes" id="UP000241769"/>
    </source>
</evidence>
<keyword evidence="4" id="KW-1185">Reference proteome</keyword>
<dbReference type="Pfam" id="PF00646">
    <property type="entry name" value="F-box"/>
    <property type="match status" value="1"/>
</dbReference>
<accession>A0A2P6NC87</accession>
<dbReference type="InterPro" id="IPR036047">
    <property type="entry name" value="F-box-like_dom_sf"/>
</dbReference>
<dbReference type="Proteomes" id="UP000241769">
    <property type="component" value="Unassembled WGS sequence"/>
</dbReference>
<dbReference type="InParanoid" id="A0A2P6NC87"/>
<evidence type="ECO:0000259" key="2">
    <source>
        <dbReference type="PROSITE" id="PS50181"/>
    </source>
</evidence>